<dbReference type="RefSeq" id="WP_037269017.1">
    <property type="nucleotide sequence ID" value="NZ_QHKI01000031.1"/>
</dbReference>
<evidence type="ECO:0000256" key="1">
    <source>
        <dbReference type="SAM" id="MobiDB-lite"/>
    </source>
</evidence>
<dbReference type="EMBL" id="QHKI01000031">
    <property type="protein sequence ID" value="RSM79993.1"/>
    <property type="molecule type" value="Genomic_DNA"/>
</dbReference>
<evidence type="ECO:0008006" key="4">
    <source>
        <dbReference type="Google" id="ProtNLM"/>
    </source>
</evidence>
<dbReference type="AlphaFoldDB" id="A0A428Z2P5"/>
<gene>
    <name evidence="2" type="ORF">DMH04_30810</name>
</gene>
<accession>A0A428Z2P5</accession>
<dbReference type="OrthoDB" id="3655355at2"/>
<feature type="region of interest" description="Disordered" evidence="1">
    <location>
        <begin position="393"/>
        <end position="413"/>
    </location>
</feature>
<evidence type="ECO:0000313" key="3">
    <source>
        <dbReference type="Proteomes" id="UP000287547"/>
    </source>
</evidence>
<dbReference type="GO" id="GO:0008237">
    <property type="term" value="F:metallopeptidase activity"/>
    <property type="evidence" value="ECO:0007669"/>
    <property type="project" value="InterPro"/>
</dbReference>
<dbReference type="InterPro" id="IPR024079">
    <property type="entry name" value="MetalloPept_cat_dom_sf"/>
</dbReference>
<organism evidence="2 3">
    <name type="scientific">Kibdelosporangium aridum</name>
    <dbReference type="NCBI Taxonomy" id="2030"/>
    <lineage>
        <taxon>Bacteria</taxon>
        <taxon>Bacillati</taxon>
        <taxon>Actinomycetota</taxon>
        <taxon>Actinomycetes</taxon>
        <taxon>Pseudonocardiales</taxon>
        <taxon>Pseudonocardiaceae</taxon>
        <taxon>Kibdelosporangium</taxon>
    </lineage>
</organism>
<name>A0A428Z2P5_KIBAR</name>
<dbReference type="Proteomes" id="UP000287547">
    <property type="component" value="Unassembled WGS sequence"/>
</dbReference>
<sequence>MAVETVDLFLLPHADLHVALTGAPQLRVSFMAKTFDDTKPDRYGLEDLTSQCVFEFFAPHNEAGKPGQPGKRFDNLPSINPSTGQVTATTPGVYLFQARWNSNYIVGRLQVHDQITAWWFGNDSITTALDPDFAHAQPSIYAKFSDDGVGADLVGDITGHGYVGLAPDDPTKLAINQHGRVRGIVETLEPPAEISGTFLGQTKKLPVRVVDYGKARQHLVPVQTPDVPGANDMANIVFIPEGFKSTKADSDLFDSIVTAAVREIFDKPRHQPYAMLEGSFNIFKAFIPSQEHLVTCGFRVTDENLDKAIPIPFNGQAGSSKNSYTMQELVAKVGLPMYGEQRPDPLTIWKGQSLKDFDPSRVDTQLIERWKKHYATGILHARDTVFGMQLGSRPADRPYGSDPDGTPPVVKPVTDEPSALLSAYVARMYEFYDFTDTRILTPDPRRHALERHGGNRPNPGASIMRYLAGLKYAFTPFTAIGENWVPDASKFKRSRGLVAMICYDDLDGGTNIDGLTTTAQTMRSELTTKAVYADPVVKRELRRREPPKQLVPDLVGTVNTIAHEFGHSFNLGDEYETRDGDGTAADATEDVDYDNLAVLGFVRAEAKPSRKIDAAKVKWLGLPRMTLSAKLMLPSQNVPGGIRVTIDPRYMGKWVEAKKNNAEVHLRNFVVTPGGQQLPLSTDPGQLLTGLKIGDIAEAAGTVTLTGAVSPLPRYERGSTLYVPLKDGSDLVSVVHKAVRKLLTDKKIPLNAVPINDRVSTDKDKPIDVDGFTTPCDPTQTLGVFEGGNEFSGGFYRPAGACKMRDQDGTKKEGRGEGAEFCYVCKWLIVNRVDPDYHAILSGLFYPKGCC</sequence>
<reference evidence="2 3" key="1">
    <citation type="submission" date="2018-05" db="EMBL/GenBank/DDBJ databases">
        <title>Evolution of GPA BGCs.</title>
        <authorList>
            <person name="Waglechner N."/>
            <person name="Wright G.D."/>
        </authorList>
    </citation>
    <scope>NUCLEOTIDE SEQUENCE [LARGE SCALE GENOMIC DNA]</scope>
    <source>
        <strain evidence="2 3">A82846</strain>
    </source>
</reference>
<comment type="caution">
    <text evidence="2">The sequence shown here is derived from an EMBL/GenBank/DDBJ whole genome shotgun (WGS) entry which is preliminary data.</text>
</comment>
<protein>
    <recommendedName>
        <fullName evidence="4">IgA Peptidase M64</fullName>
    </recommendedName>
</protein>
<proteinExistence type="predicted"/>
<evidence type="ECO:0000313" key="2">
    <source>
        <dbReference type="EMBL" id="RSM79993.1"/>
    </source>
</evidence>
<dbReference type="Gene3D" id="3.40.390.10">
    <property type="entry name" value="Collagenase (Catalytic Domain)"/>
    <property type="match status" value="2"/>
</dbReference>